<protein>
    <submittedName>
        <fullName evidence="1">Uncharacterized protein</fullName>
    </submittedName>
</protein>
<dbReference type="EMBL" id="GBXM01060283">
    <property type="protein sequence ID" value="JAH48294.1"/>
    <property type="molecule type" value="Transcribed_RNA"/>
</dbReference>
<reference evidence="1" key="1">
    <citation type="submission" date="2014-11" db="EMBL/GenBank/DDBJ databases">
        <authorList>
            <person name="Amaro Gonzalez C."/>
        </authorList>
    </citation>
    <scope>NUCLEOTIDE SEQUENCE</scope>
</reference>
<accession>A0A0E9T400</accession>
<dbReference type="AlphaFoldDB" id="A0A0E9T400"/>
<organism evidence="1">
    <name type="scientific">Anguilla anguilla</name>
    <name type="common">European freshwater eel</name>
    <name type="synonym">Muraena anguilla</name>
    <dbReference type="NCBI Taxonomy" id="7936"/>
    <lineage>
        <taxon>Eukaryota</taxon>
        <taxon>Metazoa</taxon>
        <taxon>Chordata</taxon>
        <taxon>Craniata</taxon>
        <taxon>Vertebrata</taxon>
        <taxon>Euteleostomi</taxon>
        <taxon>Actinopterygii</taxon>
        <taxon>Neopterygii</taxon>
        <taxon>Teleostei</taxon>
        <taxon>Anguilliformes</taxon>
        <taxon>Anguillidae</taxon>
        <taxon>Anguilla</taxon>
    </lineage>
</organism>
<proteinExistence type="predicted"/>
<reference evidence="1" key="2">
    <citation type="journal article" date="2015" name="Fish Shellfish Immunol.">
        <title>Early steps in the European eel (Anguilla anguilla)-Vibrio vulnificus interaction in the gills: Role of the RtxA13 toxin.</title>
        <authorList>
            <person name="Callol A."/>
            <person name="Pajuelo D."/>
            <person name="Ebbesson L."/>
            <person name="Teles M."/>
            <person name="MacKenzie S."/>
            <person name="Amaro C."/>
        </authorList>
    </citation>
    <scope>NUCLEOTIDE SEQUENCE</scope>
</reference>
<evidence type="ECO:0000313" key="1">
    <source>
        <dbReference type="EMBL" id="JAH48294.1"/>
    </source>
</evidence>
<sequence length="18" mass="1999">MHCMCLGLCNFGLSENVQ</sequence>
<name>A0A0E9T400_ANGAN</name>